<keyword evidence="3 5" id="KW-1133">Transmembrane helix</keyword>
<dbReference type="Proteomes" id="UP000585638">
    <property type="component" value="Unassembled WGS sequence"/>
</dbReference>
<evidence type="ECO:0000256" key="2">
    <source>
        <dbReference type="ARBA" id="ARBA00022692"/>
    </source>
</evidence>
<protein>
    <submittedName>
        <fullName evidence="6">APA family basic amino acid/polyamine antiporter</fullName>
    </submittedName>
</protein>
<comment type="caution">
    <text evidence="6">The sequence shown here is derived from an EMBL/GenBank/DDBJ whole genome shotgun (WGS) entry which is preliminary data.</text>
</comment>
<comment type="subcellular location">
    <subcellularLocation>
        <location evidence="1">Membrane</location>
        <topology evidence="1">Multi-pass membrane protein</topology>
    </subcellularLocation>
</comment>
<dbReference type="Gene3D" id="1.20.1740.10">
    <property type="entry name" value="Amino acid/polyamine transporter I"/>
    <property type="match status" value="1"/>
</dbReference>
<dbReference type="PANTHER" id="PTHR42770">
    <property type="entry name" value="AMINO ACID TRANSPORTER-RELATED"/>
    <property type="match status" value="1"/>
</dbReference>
<evidence type="ECO:0000256" key="3">
    <source>
        <dbReference type="ARBA" id="ARBA00022989"/>
    </source>
</evidence>
<evidence type="ECO:0000256" key="5">
    <source>
        <dbReference type="SAM" id="Phobius"/>
    </source>
</evidence>
<feature type="transmembrane region" description="Helical" evidence="5">
    <location>
        <begin position="304"/>
        <end position="324"/>
    </location>
</feature>
<organism evidence="6 7">
    <name type="scientific">Kutzneria kofuensis</name>
    <dbReference type="NCBI Taxonomy" id="103725"/>
    <lineage>
        <taxon>Bacteria</taxon>
        <taxon>Bacillati</taxon>
        <taxon>Actinomycetota</taxon>
        <taxon>Actinomycetes</taxon>
        <taxon>Pseudonocardiales</taxon>
        <taxon>Pseudonocardiaceae</taxon>
        <taxon>Kutzneria</taxon>
    </lineage>
</organism>
<feature type="transmembrane region" description="Helical" evidence="5">
    <location>
        <begin position="94"/>
        <end position="112"/>
    </location>
</feature>
<dbReference type="EMBL" id="JACHIR010000001">
    <property type="protein sequence ID" value="MBB5890489.1"/>
    <property type="molecule type" value="Genomic_DNA"/>
</dbReference>
<keyword evidence="2 5" id="KW-0812">Transmembrane</keyword>
<name>A0A7W9KDA6_9PSEU</name>
<feature type="transmembrane region" description="Helical" evidence="5">
    <location>
        <begin position="330"/>
        <end position="351"/>
    </location>
</feature>
<feature type="transmembrane region" description="Helical" evidence="5">
    <location>
        <begin position="145"/>
        <end position="165"/>
    </location>
</feature>
<evidence type="ECO:0000313" key="6">
    <source>
        <dbReference type="EMBL" id="MBB5890489.1"/>
    </source>
</evidence>
<proteinExistence type="predicted"/>
<dbReference type="GO" id="GO:0016020">
    <property type="term" value="C:membrane"/>
    <property type="evidence" value="ECO:0007669"/>
    <property type="project" value="UniProtKB-SubCell"/>
</dbReference>
<keyword evidence="4 5" id="KW-0472">Membrane</keyword>
<keyword evidence="7" id="KW-1185">Reference proteome</keyword>
<dbReference type="RefSeq" id="WP_246488550.1">
    <property type="nucleotide sequence ID" value="NZ_JACHIR010000001.1"/>
</dbReference>
<evidence type="ECO:0000256" key="4">
    <source>
        <dbReference type="ARBA" id="ARBA00023136"/>
    </source>
</evidence>
<feature type="transmembrane region" description="Helical" evidence="5">
    <location>
        <begin position="262"/>
        <end position="283"/>
    </location>
</feature>
<dbReference type="AlphaFoldDB" id="A0A7W9KDA6"/>
<feature type="transmembrane region" description="Helical" evidence="5">
    <location>
        <begin position="37"/>
        <end position="58"/>
    </location>
</feature>
<feature type="transmembrane region" description="Helical" evidence="5">
    <location>
        <begin position="215"/>
        <end position="236"/>
    </location>
</feature>
<dbReference type="PANTHER" id="PTHR42770:SF7">
    <property type="entry name" value="MEMBRANE PROTEIN"/>
    <property type="match status" value="1"/>
</dbReference>
<evidence type="ECO:0000313" key="7">
    <source>
        <dbReference type="Proteomes" id="UP000585638"/>
    </source>
</evidence>
<dbReference type="PIRSF" id="PIRSF006060">
    <property type="entry name" value="AA_transporter"/>
    <property type="match status" value="1"/>
</dbReference>
<sequence length="403" mass="40747">MTRTLRRQLPAADTVLLGVGGMLGAGVFAAFSPASAIAGTYALVGIVLAALLAACSAFSTADQARAFPGDGAGYRYTSQLLGAWPGRMAGSASIAGRLAAAAAIAGTFGAYVTPSRPLFGALGVIAVSVALDVVGFRLNHKLNRAVVAIVVVTLALVVATCFAVPPPPITNAPDADQPLGLLTSAGILVFAFLGFERITAPGLDEPSFTARRLHLAIPVSLVIVLGVYLAVGSAVFRQLGPTRLALSPTPLLDAVISADGQWIVPLVSGGAAVATVAALLAVLSGARRTVTAVAKAGDLPAGLGVDRVAAWAGGTVVAVLAVALPPSTAIGFAACAMLAYYAFTNASARILLKEDRTWPMRTACFGLGLSVLYGMTMPPFLLAATIAVVLLGSGAMSLYRRPV</sequence>
<dbReference type="InterPro" id="IPR050367">
    <property type="entry name" value="APC_superfamily"/>
</dbReference>
<reference evidence="6 7" key="1">
    <citation type="submission" date="2020-08" db="EMBL/GenBank/DDBJ databases">
        <title>Sequencing the genomes of 1000 actinobacteria strains.</title>
        <authorList>
            <person name="Klenk H.-P."/>
        </authorList>
    </citation>
    <scope>NUCLEOTIDE SEQUENCE [LARGE SCALE GENOMIC DNA]</scope>
    <source>
        <strain evidence="6 7">DSM 43851</strain>
    </source>
</reference>
<feature type="transmembrane region" description="Helical" evidence="5">
    <location>
        <begin position="12"/>
        <end position="31"/>
    </location>
</feature>
<feature type="transmembrane region" description="Helical" evidence="5">
    <location>
        <begin position="118"/>
        <end position="138"/>
    </location>
</feature>
<evidence type="ECO:0000256" key="1">
    <source>
        <dbReference type="ARBA" id="ARBA00004141"/>
    </source>
</evidence>
<accession>A0A7W9KDA6</accession>
<gene>
    <name evidence="6" type="ORF">BJ998_001685</name>
</gene>
<feature type="transmembrane region" description="Helical" evidence="5">
    <location>
        <begin position="177"/>
        <end position="195"/>
    </location>
</feature>